<dbReference type="InterPro" id="IPR025416">
    <property type="entry name" value="YqzM"/>
</dbReference>
<evidence type="ECO:0000313" key="3">
    <source>
        <dbReference type="Proteomes" id="UP001310386"/>
    </source>
</evidence>
<keyword evidence="1" id="KW-1133">Transmembrane helix</keyword>
<dbReference type="Proteomes" id="UP001310386">
    <property type="component" value="Unassembled WGS sequence"/>
</dbReference>
<sequence length="48" mass="5350">MSETRNPELHVNEEPRNDSMDIGVGFGAMFTFILVVTIIATVVEVLTR</sequence>
<gene>
    <name evidence="2" type="ORF">VF724_02185</name>
</gene>
<accession>A0ABU5ZD87</accession>
<organism evidence="2 3">
    <name type="scientific">Ferviditalea candida</name>
    <dbReference type="NCBI Taxonomy" id="3108399"/>
    <lineage>
        <taxon>Bacteria</taxon>
        <taxon>Bacillati</taxon>
        <taxon>Bacillota</taxon>
        <taxon>Bacilli</taxon>
        <taxon>Bacillales</taxon>
        <taxon>Paenibacillaceae</taxon>
        <taxon>Ferviditalea</taxon>
    </lineage>
</organism>
<dbReference type="Pfam" id="PF14141">
    <property type="entry name" value="YqzM"/>
    <property type="match status" value="1"/>
</dbReference>
<name>A0ABU5ZD87_9BACL</name>
<proteinExistence type="predicted"/>
<reference evidence="2" key="1">
    <citation type="submission" date="2023-12" db="EMBL/GenBank/DDBJ databases">
        <title>Fervidustalea candida gen. nov., sp. nov., a novel member of the family Paenibacillaceae isolated from a geothermal area.</title>
        <authorList>
            <person name="Li W.-J."/>
            <person name="Jiao J.-Y."/>
            <person name="Chen Y."/>
        </authorList>
    </citation>
    <scope>NUCLEOTIDE SEQUENCE</scope>
    <source>
        <strain evidence="2">SYSU GA230002</strain>
    </source>
</reference>
<keyword evidence="1" id="KW-0472">Membrane</keyword>
<dbReference type="EMBL" id="JAYJLD010000002">
    <property type="protein sequence ID" value="MEB3100467.1"/>
    <property type="molecule type" value="Genomic_DNA"/>
</dbReference>
<evidence type="ECO:0000256" key="1">
    <source>
        <dbReference type="SAM" id="Phobius"/>
    </source>
</evidence>
<keyword evidence="3" id="KW-1185">Reference proteome</keyword>
<dbReference type="RefSeq" id="WP_371752577.1">
    <property type="nucleotide sequence ID" value="NZ_JAYJLD010000002.1"/>
</dbReference>
<comment type="caution">
    <text evidence="2">The sequence shown here is derived from an EMBL/GenBank/DDBJ whole genome shotgun (WGS) entry which is preliminary data.</text>
</comment>
<protein>
    <submittedName>
        <fullName evidence="2">YqzM family protein</fullName>
    </submittedName>
</protein>
<feature type="transmembrane region" description="Helical" evidence="1">
    <location>
        <begin position="22"/>
        <end position="46"/>
    </location>
</feature>
<evidence type="ECO:0000313" key="2">
    <source>
        <dbReference type="EMBL" id="MEB3100467.1"/>
    </source>
</evidence>
<keyword evidence="1" id="KW-0812">Transmembrane</keyword>